<accession>A0ABD1KJA0</accession>
<dbReference type="PANTHER" id="PTHR35347">
    <property type="entry name" value="COILED-COIL DOMAIN-CONTAINING PROTEIN 175"/>
    <property type="match status" value="1"/>
</dbReference>
<reference evidence="2 3" key="1">
    <citation type="submission" date="2024-09" db="EMBL/GenBank/DDBJ databases">
        <title>A chromosome-level genome assembly of Gray's grenadier anchovy, Coilia grayii.</title>
        <authorList>
            <person name="Fu Z."/>
        </authorList>
    </citation>
    <scope>NUCLEOTIDE SEQUENCE [LARGE SCALE GENOMIC DNA]</scope>
    <source>
        <strain evidence="2">G4</strain>
        <tissue evidence="2">Muscle</tissue>
    </source>
</reference>
<evidence type="ECO:0000313" key="3">
    <source>
        <dbReference type="Proteomes" id="UP001591681"/>
    </source>
</evidence>
<feature type="coiled-coil region" evidence="1">
    <location>
        <begin position="232"/>
        <end position="326"/>
    </location>
</feature>
<evidence type="ECO:0000256" key="1">
    <source>
        <dbReference type="SAM" id="Coils"/>
    </source>
</evidence>
<organism evidence="2 3">
    <name type="scientific">Coilia grayii</name>
    <name type="common">Gray's grenadier anchovy</name>
    <dbReference type="NCBI Taxonomy" id="363190"/>
    <lineage>
        <taxon>Eukaryota</taxon>
        <taxon>Metazoa</taxon>
        <taxon>Chordata</taxon>
        <taxon>Craniata</taxon>
        <taxon>Vertebrata</taxon>
        <taxon>Euteleostomi</taxon>
        <taxon>Actinopterygii</taxon>
        <taxon>Neopterygii</taxon>
        <taxon>Teleostei</taxon>
        <taxon>Clupei</taxon>
        <taxon>Clupeiformes</taxon>
        <taxon>Clupeoidei</taxon>
        <taxon>Engraulidae</taxon>
        <taxon>Coilinae</taxon>
        <taxon>Coilia</taxon>
    </lineage>
</organism>
<feature type="coiled-coil region" evidence="1">
    <location>
        <begin position="41"/>
        <end position="68"/>
    </location>
</feature>
<dbReference type="EMBL" id="JBHFQA010000005">
    <property type="protein sequence ID" value="KAL2099269.1"/>
    <property type="molecule type" value="Genomic_DNA"/>
</dbReference>
<dbReference type="PANTHER" id="PTHR35347:SF1">
    <property type="entry name" value="COILED-COIL DOMAIN-CONTAINING PROTEIN 175"/>
    <property type="match status" value="1"/>
</dbReference>
<feature type="coiled-coil region" evidence="1">
    <location>
        <begin position="102"/>
        <end position="129"/>
    </location>
</feature>
<feature type="coiled-coil region" evidence="1">
    <location>
        <begin position="369"/>
        <end position="533"/>
    </location>
</feature>
<proteinExistence type="predicted"/>
<name>A0ABD1KJA0_9TELE</name>
<dbReference type="AlphaFoldDB" id="A0ABD1KJA0"/>
<evidence type="ECO:0008006" key="4">
    <source>
        <dbReference type="Google" id="ProtNLM"/>
    </source>
</evidence>
<dbReference type="InterPro" id="IPR038834">
    <property type="entry name" value="CCDC175"/>
</dbReference>
<sequence>MASCLVPDFPAVLLALEHLGELEKQLKDEDVSFSQEASHHLREISTAIKELEASRKAVHEQLEVETIENSKVRHQLLRIRDQIAFEIGAGVAAARDVNATHLNQLQGELKSLMEEIESMEVQQGVLEEQNKLLYSEREHMKRNHEKVISLLNFQLAEKASKQILLNEKINEIEDVKAKVAVVQLVRADLLNDITQERNKFNETKGAVEAQIEEQINSIQQQKMSNGQTRRQLDALTSELHQREDREADLRNTINQIEMTKIRLMSTEKNLKHKLAEEMNNSNELEKKRVFHETELAELKEAFRKKEQSLQQSISEAEKEIQQFQVMTAIHLASIARLTERFNIQRKLEDDTMAEHTAMARRLQWTKLKLEERIASIAKYKMEIKEMEEEMIRLQETTEVNNELFQKNLEEMEVQLVKEKKTRAACGDERENLCQSLEDLKVSHKEHMRQVIEATEQTKERSRELREEEKKLQDHVNMSLLIERLREMVADTQEATKEMEISFISEIEELEEEAEALTQNRLELEELLKAEEVVLSGVEGEFDIDQARHQTLTKETTDLKYKKMQLELCIQDTQDDTVWMLRPKEELKLELGDLRRRHVEILRSQAKQISETERAIYENGVMLEQVNRENCRLHVCIAQMKEDIFNAKQDKDRHTQEAEWLKEQDHSLFRECWQFPTRRNECNEKDHEIFQALQNLMRKLENRKYLVGSISHKLKKEFEAFTALLSPPKIL</sequence>
<keyword evidence="3" id="KW-1185">Reference proteome</keyword>
<dbReference type="Proteomes" id="UP001591681">
    <property type="component" value="Unassembled WGS sequence"/>
</dbReference>
<keyword evidence="1" id="KW-0175">Coiled coil</keyword>
<comment type="caution">
    <text evidence="2">The sequence shown here is derived from an EMBL/GenBank/DDBJ whole genome shotgun (WGS) entry which is preliminary data.</text>
</comment>
<evidence type="ECO:0000313" key="2">
    <source>
        <dbReference type="EMBL" id="KAL2099269.1"/>
    </source>
</evidence>
<protein>
    <recommendedName>
        <fullName evidence="4">Coiled-coil domain-containing protein 175</fullName>
    </recommendedName>
</protein>
<gene>
    <name evidence="2" type="ORF">ACEWY4_005749</name>
</gene>